<protein>
    <submittedName>
        <fullName evidence="1">Uncharacterized protein</fullName>
    </submittedName>
</protein>
<dbReference type="Proteomes" id="UP000275408">
    <property type="component" value="Unassembled WGS sequence"/>
</dbReference>
<reference evidence="1 2" key="1">
    <citation type="journal article" date="2018" name="Sci. Rep.">
        <title>Comparative analysis of the Pocillopora damicornis genome highlights role of immune system in coral evolution.</title>
        <authorList>
            <person name="Cunning R."/>
            <person name="Bay R.A."/>
            <person name="Gillette P."/>
            <person name="Baker A.C."/>
            <person name="Traylor-Knowles N."/>
        </authorList>
    </citation>
    <scope>NUCLEOTIDE SEQUENCE [LARGE SCALE GENOMIC DNA]</scope>
    <source>
        <strain evidence="1">RSMAS</strain>
        <tissue evidence="1">Whole animal</tissue>
    </source>
</reference>
<comment type="caution">
    <text evidence="1">The sequence shown here is derived from an EMBL/GenBank/DDBJ whole genome shotgun (WGS) entry which is preliminary data.</text>
</comment>
<name>A0A3M6TQL4_POCDA</name>
<gene>
    <name evidence="1" type="ORF">pdam_00006351</name>
</gene>
<evidence type="ECO:0000313" key="1">
    <source>
        <dbReference type="EMBL" id="RMX43692.1"/>
    </source>
</evidence>
<sequence length="173" mass="19717">MAYEKHQENRTELLDWIVTNDRVKEQAKQNFVDAVYALKLYNKVHNRELDLREPKLSVLYKPSVQQKQAEMIYVRGTALALGLATSQAEVSEDALADKASHLADFFAAQKHIPGPTSDVESPNAVHQADLLFLPHDRIEKYAWTIASRFQGAEPLTHTHLSQRLFRQSISVDH</sequence>
<proteinExistence type="predicted"/>
<evidence type="ECO:0000313" key="2">
    <source>
        <dbReference type="Proteomes" id="UP000275408"/>
    </source>
</evidence>
<accession>A0A3M6TQL4</accession>
<dbReference type="EMBL" id="RCHS01003146">
    <property type="protein sequence ID" value="RMX43692.1"/>
    <property type="molecule type" value="Genomic_DNA"/>
</dbReference>
<dbReference type="AlphaFoldDB" id="A0A3M6TQL4"/>
<organism evidence="1 2">
    <name type="scientific">Pocillopora damicornis</name>
    <name type="common">Cauliflower coral</name>
    <name type="synonym">Millepora damicornis</name>
    <dbReference type="NCBI Taxonomy" id="46731"/>
    <lineage>
        <taxon>Eukaryota</taxon>
        <taxon>Metazoa</taxon>
        <taxon>Cnidaria</taxon>
        <taxon>Anthozoa</taxon>
        <taxon>Hexacorallia</taxon>
        <taxon>Scleractinia</taxon>
        <taxon>Astrocoeniina</taxon>
        <taxon>Pocilloporidae</taxon>
        <taxon>Pocillopora</taxon>
    </lineage>
</organism>
<keyword evidence="2" id="KW-1185">Reference proteome</keyword>